<dbReference type="eggNOG" id="COG1177">
    <property type="taxonomic scope" value="Bacteria"/>
</dbReference>
<evidence type="ECO:0000256" key="8">
    <source>
        <dbReference type="SAM" id="Phobius"/>
    </source>
</evidence>
<evidence type="ECO:0000256" key="1">
    <source>
        <dbReference type="ARBA" id="ARBA00004429"/>
    </source>
</evidence>
<dbReference type="AlphaFoldDB" id="F5XSI2"/>
<feature type="transmembrane region" description="Helical" evidence="8">
    <location>
        <begin position="134"/>
        <end position="152"/>
    </location>
</feature>
<feature type="transmembrane region" description="Helical" evidence="8">
    <location>
        <begin position="16"/>
        <end position="38"/>
    </location>
</feature>
<keyword evidence="7 8" id="KW-0472">Membrane</keyword>
<dbReference type="Proteomes" id="UP000007947">
    <property type="component" value="Chromosome"/>
</dbReference>
<dbReference type="InterPro" id="IPR000515">
    <property type="entry name" value="MetI-like"/>
</dbReference>
<proteinExistence type="predicted"/>
<evidence type="ECO:0000313" key="10">
    <source>
        <dbReference type="EMBL" id="BAK34863.1"/>
    </source>
</evidence>
<comment type="subcellular location">
    <subcellularLocation>
        <location evidence="1">Cell inner membrane</location>
        <topology evidence="1">Multi-pass membrane protein</topology>
    </subcellularLocation>
</comment>
<dbReference type="PANTHER" id="PTHR43357">
    <property type="entry name" value="INNER MEMBRANE ABC TRANSPORTER PERMEASE PROTEIN YDCV"/>
    <property type="match status" value="1"/>
</dbReference>
<accession>F5XSI2</accession>
<evidence type="ECO:0000259" key="9">
    <source>
        <dbReference type="PROSITE" id="PS50928"/>
    </source>
</evidence>
<evidence type="ECO:0000256" key="4">
    <source>
        <dbReference type="ARBA" id="ARBA00022519"/>
    </source>
</evidence>
<protein>
    <submittedName>
        <fullName evidence="10">Putative ABC transporter permease protein</fullName>
    </submittedName>
</protein>
<dbReference type="PANTHER" id="PTHR43357:SF4">
    <property type="entry name" value="INNER MEMBRANE ABC TRANSPORTER PERMEASE PROTEIN YDCV"/>
    <property type="match status" value="1"/>
</dbReference>
<evidence type="ECO:0000256" key="2">
    <source>
        <dbReference type="ARBA" id="ARBA00022448"/>
    </source>
</evidence>
<feature type="transmembrane region" description="Helical" evidence="8">
    <location>
        <begin position="164"/>
        <end position="184"/>
    </location>
</feature>
<dbReference type="OrthoDB" id="5622164at2"/>
<keyword evidence="2" id="KW-0813">Transport</keyword>
<name>F5XSI2_MICPN</name>
<feature type="transmembrane region" description="Helical" evidence="8">
    <location>
        <begin position="69"/>
        <end position="89"/>
    </location>
</feature>
<feature type="domain" description="ABC transmembrane type-1" evidence="9">
    <location>
        <begin position="63"/>
        <end position="250"/>
    </location>
</feature>
<dbReference type="EMBL" id="AP012204">
    <property type="protein sequence ID" value="BAK34863.1"/>
    <property type="molecule type" value="Genomic_DNA"/>
</dbReference>
<dbReference type="KEGG" id="mph:MLP_18490"/>
<dbReference type="Gene3D" id="1.10.3720.10">
    <property type="entry name" value="MetI-like"/>
    <property type="match status" value="1"/>
</dbReference>
<dbReference type="GO" id="GO:0055085">
    <property type="term" value="P:transmembrane transport"/>
    <property type="evidence" value="ECO:0007669"/>
    <property type="project" value="InterPro"/>
</dbReference>
<evidence type="ECO:0000256" key="5">
    <source>
        <dbReference type="ARBA" id="ARBA00022692"/>
    </source>
</evidence>
<evidence type="ECO:0000313" key="11">
    <source>
        <dbReference type="Proteomes" id="UP000007947"/>
    </source>
</evidence>
<gene>
    <name evidence="10" type="ordered locus">MLP_18490</name>
</gene>
<evidence type="ECO:0000256" key="3">
    <source>
        <dbReference type="ARBA" id="ARBA00022475"/>
    </source>
</evidence>
<sequence>MATLSERRERAPRLRFGILLFSVVYLMVPLIAAAVYGFSLPDVGFTLEPVRTATQDATFLPQLALSAQLAVLTTVGSLALLLPTLLWLHLKCPWMLPVTELLSVIPMVVPAVALVSGANLFFRATFPTFLVSPYSLVPFYVILTLPLVYRALDAGIRALDLRTMMDAGASLGAGWWYRLFTLVLPNMGSAVLTASLLCVTLGIGEFVLASLLLQNTFPVWLVSIGTSQARAAAALSFLMSIGTFLLLYLITAVSSRSPRSGDR</sequence>
<dbReference type="HOGENOM" id="CLU_016047_3_2_11"/>
<keyword evidence="5 8" id="KW-0812">Transmembrane</keyword>
<dbReference type="SUPFAM" id="SSF161098">
    <property type="entry name" value="MetI-like"/>
    <property type="match status" value="1"/>
</dbReference>
<dbReference type="GO" id="GO:0005886">
    <property type="term" value="C:plasma membrane"/>
    <property type="evidence" value="ECO:0007669"/>
    <property type="project" value="UniProtKB-SubCell"/>
</dbReference>
<feature type="transmembrane region" description="Helical" evidence="8">
    <location>
        <begin position="101"/>
        <end position="122"/>
    </location>
</feature>
<keyword evidence="11" id="KW-1185">Reference proteome</keyword>
<keyword evidence="6 8" id="KW-1133">Transmembrane helix</keyword>
<dbReference type="STRING" id="1032480.MLP_18490"/>
<evidence type="ECO:0000256" key="6">
    <source>
        <dbReference type="ARBA" id="ARBA00022989"/>
    </source>
</evidence>
<evidence type="ECO:0000256" key="7">
    <source>
        <dbReference type="ARBA" id="ARBA00023136"/>
    </source>
</evidence>
<feature type="transmembrane region" description="Helical" evidence="8">
    <location>
        <begin position="234"/>
        <end position="253"/>
    </location>
</feature>
<dbReference type="RefSeq" id="WP_013862743.1">
    <property type="nucleotide sequence ID" value="NC_015635.1"/>
</dbReference>
<keyword evidence="3" id="KW-1003">Cell membrane</keyword>
<keyword evidence="4" id="KW-0997">Cell inner membrane</keyword>
<dbReference type="PROSITE" id="PS50928">
    <property type="entry name" value="ABC_TM1"/>
    <property type="match status" value="1"/>
</dbReference>
<feature type="transmembrane region" description="Helical" evidence="8">
    <location>
        <begin position="190"/>
        <end position="213"/>
    </location>
</feature>
<dbReference type="InterPro" id="IPR035906">
    <property type="entry name" value="MetI-like_sf"/>
</dbReference>
<organism evidence="10 11">
    <name type="scientific">Microlunatus phosphovorus (strain ATCC 700054 / DSM 10555 / JCM 9379 / NBRC 101784 / NCIMB 13414 / VKM Ac-1990 / NM-1)</name>
    <dbReference type="NCBI Taxonomy" id="1032480"/>
    <lineage>
        <taxon>Bacteria</taxon>
        <taxon>Bacillati</taxon>
        <taxon>Actinomycetota</taxon>
        <taxon>Actinomycetes</taxon>
        <taxon>Propionibacteriales</taxon>
        <taxon>Propionibacteriaceae</taxon>
        <taxon>Microlunatus</taxon>
    </lineage>
</organism>
<reference evidence="10 11" key="1">
    <citation type="submission" date="2011-05" db="EMBL/GenBank/DDBJ databases">
        <title>Whole genome sequence of Microlunatus phosphovorus NM-1.</title>
        <authorList>
            <person name="Hosoyama A."/>
            <person name="Sasaki K."/>
            <person name="Harada T."/>
            <person name="Igarashi R."/>
            <person name="Kawakoshi A."/>
            <person name="Sasagawa M."/>
            <person name="Fukada J."/>
            <person name="Nakamura S."/>
            <person name="Katano Y."/>
            <person name="Hanada S."/>
            <person name="Kamagata Y."/>
            <person name="Nakamura N."/>
            <person name="Yamazaki S."/>
            <person name="Fujita N."/>
        </authorList>
    </citation>
    <scope>NUCLEOTIDE SEQUENCE [LARGE SCALE GENOMIC DNA]</scope>
    <source>
        <strain evidence="11">ATCC 700054 / DSM 10555 / JCM 9379 / NBRC 101784 / NCIMB 13414 / VKM Ac-1990 / NM-1</strain>
    </source>
</reference>
<dbReference type="CDD" id="cd06261">
    <property type="entry name" value="TM_PBP2"/>
    <property type="match status" value="1"/>
</dbReference>